<dbReference type="InterPro" id="IPR013108">
    <property type="entry name" value="Amidohydro_3"/>
</dbReference>
<dbReference type="GO" id="GO:0016810">
    <property type="term" value="F:hydrolase activity, acting on carbon-nitrogen (but not peptide) bonds"/>
    <property type="evidence" value="ECO:0007669"/>
    <property type="project" value="InterPro"/>
</dbReference>
<comment type="caution">
    <text evidence="2">The sequence shown here is derived from an EMBL/GenBank/DDBJ whole genome shotgun (WGS) entry which is preliminary data.</text>
</comment>
<dbReference type="CDD" id="cd01300">
    <property type="entry name" value="YtcJ_like"/>
    <property type="match status" value="1"/>
</dbReference>
<dbReference type="SUPFAM" id="SSF51556">
    <property type="entry name" value="Metallo-dependent hydrolases"/>
    <property type="match status" value="1"/>
</dbReference>
<proteinExistence type="predicted"/>
<dbReference type="EMBL" id="DTPE01000263">
    <property type="protein sequence ID" value="HGE75775.1"/>
    <property type="molecule type" value="Genomic_DNA"/>
</dbReference>
<dbReference type="Pfam" id="PF07969">
    <property type="entry name" value="Amidohydro_3"/>
    <property type="match status" value="1"/>
</dbReference>
<dbReference type="Gene3D" id="3.10.310.70">
    <property type="match status" value="1"/>
</dbReference>
<gene>
    <name evidence="2" type="ORF">ENX73_06605</name>
</gene>
<dbReference type="PANTHER" id="PTHR22642">
    <property type="entry name" value="IMIDAZOLONEPROPIONASE"/>
    <property type="match status" value="1"/>
</dbReference>
<dbReference type="InterPro" id="IPR033932">
    <property type="entry name" value="YtcJ-like"/>
</dbReference>
<name>A0A7V3RFQ3_9BACT</name>
<dbReference type="Gene3D" id="3.20.20.140">
    <property type="entry name" value="Metal-dependent hydrolases"/>
    <property type="match status" value="1"/>
</dbReference>
<feature type="domain" description="Amidohydrolase 3" evidence="1">
    <location>
        <begin position="34"/>
        <end position="420"/>
    </location>
</feature>
<reference evidence="2" key="1">
    <citation type="journal article" date="2020" name="mSystems">
        <title>Genome- and Community-Level Interaction Insights into Carbon Utilization and Element Cycling Functions of Hydrothermarchaeota in Hydrothermal Sediment.</title>
        <authorList>
            <person name="Zhou Z."/>
            <person name="Liu Y."/>
            <person name="Xu W."/>
            <person name="Pan J."/>
            <person name="Luo Z.H."/>
            <person name="Li M."/>
        </authorList>
    </citation>
    <scope>NUCLEOTIDE SEQUENCE [LARGE SCALE GENOMIC DNA]</scope>
    <source>
        <strain evidence="2">SpSt-966</strain>
    </source>
</reference>
<sequence>MKKLFEDLTSFKFVVEDGIFSSALTADRKEKVEGYIYPGFIDSHAHLVGLGLKKITPSLEDLPSVDEIMKVAKSSDAMILRGWDDEIIGGYPEKSEIDLIDRPLLLVRRCGHIGIANEKFLRIAKIDSDDGILRESKMINALKSLKPDHEFLKKAVDAGQKEFFRYGVTSVHSDDSSDLPHETVKELFSDLKIDVYEHLHIHSLEEMERLLTLKPKTIKLLVDGSLGARTAFLRSKYDDFDGRGLLNFNRDELVRIIQIANENGIQVAAHAIGDGALDVLLDAFAHSDPSLRHRIIHVQMAWPEQIKKIGELKICVDLQPQFFVSDEKMSKERIGSRMKVAYPFKAIIDNGIRTAFSSDAPVEIPDPLLGIKAAIKMGIDVQTALKAYTVEGAFQEFKEGNKGLIKDGMIADFVVLSRPLGEDGNRVLATYKRGEKVWSYRTIQEG</sequence>
<accession>A0A7V3RFQ3</accession>
<dbReference type="PANTHER" id="PTHR22642:SF2">
    <property type="entry name" value="PROTEIN LONG AFTER FAR-RED 3"/>
    <property type="match status" value="1"/>
</dbReference>
<organism evidence="2">
    <name type="scientific">Mesoaciditoga lauensis</name>
    <dbReference type="NCBI Taxonomy" id="1495039"/>
    <lineage>
        <taxon>Bacteria</taxon>
        <taxon>Thermotogati</taxon>
        <taxon>Thermotogota</taxon>
        <taxon>Thermotogae</taxon>
        <taxon>Mesoaciditogales</taxon>
        <taxon>Mesoaciditogaceae</taxon>
        <taxon>Mesoaciditoga</taxon>
    </lineage>
</organism>
<dbReference type="AlphaFoldDB" id="A0A7V3RFQ3"/>
<dbReference type="Gene3D" id="2.30.40.10">
    <property type="entry name" value="Urease, subunit C, domain 1"/>
    <property type="match status" value="1"/>
</dbReference>
<evidence type="ECO:0000313" key="2">
    <source>
        <dbReference type="EMBL" id="HGE75775.1"/>
    </source>
</evidence>
<protein>
    <recommendedName>
        <fullName evidence="1">Amidohydrolase 3 domain-containing protein</fullName>
    </recommendedName>
</protein>
<dbReference type="InterPro" id="IPR032466">
    <property type="entry name" value="Metal_Hydrolase"/>
</dbReference>
<dbReference type="InterPro" id="IPR011059">
    <property type="entry name" value="Metal-dep_hydrolase_composite"/>
</dbReference>
<evidence type="ECO:0000259" key="1">
    <source>
        <dbReference type="Pfam" id="PF07969"/>
    </source>
</evidence>